<dbReference type="AlphaFoldDB" id="A0A1A8NPR3"/>
<protein>
    <submittedName>
        <fullName evidence="1">Plac8 onzin related protein 2</fullName>
    </submittedName>
</protein>
<dbReference type="EMBL" id="HAEG01004202">
    <property type="protein sequence ID" value="SBR71038.1"/>
    <property type="molecule type" value="Transcribed_RNA"/>
</dbReference>
<proteinExistence type="predicted"/>
<reference evidence="1" key="1">
    <citation type="submission" date="2016-05" db="EMBL/GenBank/DDBJ databases">
        <authorList>
            <person name="Lavstsen T."/>
            <person name="Jespersen J.S."/>
        </authorList>
    </citation>
    <scope>NUCLEOTIDE SEQUENCE</scope>
    <source>
        <tissue evidence="1">Brain</tissue>
    </source>
</reference>
<reference evidence="1" key="2">
    <citation type="submission" date="2016-06" db="EMBL/GenBank/DDBJ databases">
        <title>The genome of a short-lived fish provides insights into sex chromosome evolution and the genetic control of aging.</title>
        <authorList>
            <person name="Reichwald K."/>
            <person name="Felder M."/>
            <person name="Petzold A."/>
            <person name="Koch P."/>
            <person name="Groth M."/>
            <person name="Platzer M."/>
        </authorList>
    </citation>
    <scope>NUCLEOTIDE SEQUENCE</scope>
    <source>
        <tissue evidence="1">Brain</tissue>
    </source>
</reference>
<feature type="non-terminal residue" evidence="1">
    <location>
        <position position="1"/>
    </location>
</feature>
<evidence type="ECO:0000313" key="1">
    <source>
        <dbReference type="EMBL" id="SBR71038.1"/>
    </source>
</evidence>
<gene>
    <name evidence="1" type="primary">PONZR2</name>
</gene>
<accession>A0A1A8NPR3</accession>
<feature type="non-terminal residue" evidence="1">
    <location>
        <position position="60"/>
    </location>
</feature>
<name>A0A1A8NPR3_9TELE</name>
<organism evidence="1">
    <name type="scientific">Nothobranchius pienaari</name>
    <dbReference type="NCBI Taxonomy" id="704102"/>
    <lineage>
        <taxon>Eukaryota</taxon>
        <taxon>Metazoa</taxon>
        <taxon>Chordata</taxon>
        <taxon>Craniata</taxon>
        <taxon>Vertebrata</taxon>
        <taxon>Euteleostomi</taxon>
        <taxon>Actinopterygii</taxon>
        <taxon>Neopterygii</taxon>
        <taxon>Teleostei</taxon>
        <taxon>Neoteleostei</taxon>
        <taxon>Acanthomorphata</taxon>
        <taxon>Ovalentaria</taxon>
        <taxon>Atherinomorphae</taxon>
        <taxon>Cyprinodontiformes</taxon>
        <taxon>Nothobranchiidae</taxon>
        <taxon>Nothobranchius</taxon>
    </lineage>
</organism>
<sequence>KYEQVKKNLENVRSFSSSEQSAKLPIYTTHTLLVVFQSVLKVGHQLLWMIFNEFLKNAAP</sequence>